<dbReference type="AlphaFoldDB" id="A0AAU9MLX4"/>
<gene>
    <name evidence="3" type="ORF">LVIROSA_LOCUS13873</name>
</gene>
<dbReference type="PANTHER" id="PTHR31384:SF9">
    <property type="entry name" value="AUXIN RESPONSE FACTOR 19"/>
    <property type="match status" value="1"/>
</dbReference>
<dbReference type="GO" id="GO:0006355">
    <property type="term" value="P:regulation of DNA-templated transcription"/>
    <property type="evidence" value="ECO:0007669"/>
    <property type="project" value="InterPro"/>
</dbReference>
<dbReference type="EMBL" id="CAKMRJ010002223">
    <property type="protein sequence ID" value="CAH1426812.1"/>
    <property type="molecule type" value="Genomic_DNA"/>
</dbReference>
<protein>
    <recommendedName>
        <fullName evidence="5">Auxin response factor domain-containing protein</fullName>
    </recommendedName>
</protein>
<organism evidence="3 4">
    <name type="scientific">Lactuca virosa</name>
    <dbReference type="NCBI Taxonomy" id="75947"/>
    <lineage>
        <taxon>Eukaryota</taxon>
        <taxon>Viridiplantae</taxon>
        <taxon>Streptophyta</taxon>
        <taxon>Embryophyta</taxon>
        <taxon>Tracheophyta</taxon>
        <taxon>Spermatophyta</taxon>
        <taxon>Magnoliopsida</taxon>
        <taxon>eudicotyledons</taxon>
        <taxon>Gunneridae</taxon>
        <taxon>Pentapetalae</taxon>
        <taxon>asterids</taxon>
        <taxon>campanulids</taxon>
        <taxon>Asterales</taxon>
        <taxon>Asteraceae</taxon>
        <taxon>Cichorioideae</taxon>
        <taxon>Cichorieae</taxon>
        <taxon>Lactucinae</taxon>
        <taxon>Lactuca</taxon>
    </lineage>
</organism>
<evidence type="ECO:0000313" key="3">
    <source>
        <dbReference type="EMBL" id="CAH1426812.1"/>
    </source>
</evidence>
<evidence type="ECO:0000313" key="4">
    <source>
        <dbReference type="Proteomes" id="UP001157418"/>
    </source>
</evidence>
<dbReference type="PANTHER" id="PTHR31384">
    <property type="entry name" value="AUXIN RESPONSE FACTOR 4-RELATED"/>
    <property type="match status" value="1"/>
</dbReference>
<keyword evidence="2" id="KW-1133">Transmembrane helix</keyword>
<accession>A0AAU9MLX4</accession>
<comment type="caution">
    <text evidence="3">The sequence shown here is derived from an EMBL/GenBank/DDBJ whole genome shotgun (WGS) entry which is preliminary data.</text>
</comment>
<reference evidence="3 4" key="1">
    <citation type="submission" date="2022-01" db="EMBL/GenBank/DDBJ databases">
        <authorList>
            <person name="Xiong W."/>
            <person name="Schranz E."/>
        </authorList>
    </citation>
    <scope>NUCLEOTIDE SEQUENCE [LARGE SCALE GENOMIC DNA]</scope>
</reference>
<keyword evidence="2" id="KW-0472">Membrane</keyword>
<dbReference type="InterPro" id="IPR044835">
    <property type="entry name" value="ARF_plant"/>
</dbReference>
<evidence type="ECO:0000256" key="2">
    <source>
        <dbReference type="SAM" id="Phobius"/>
    </source>
</evidence>
<keyword evidence="2" id="KW-0812">Transmembrane</keyword>
<evidence type="ECO:0008006" key="5">
    <source>
        <dbReference type="Google" id="ProtNLM"/>
    </source>
</evidence>
<name>A0AAU9MLX4_9ASTR</name>
<feature type="region of interest" description="Disordered" evidence="1">
    <location>
        <begin position="82"/>
        <end position="115"/>
    </location>
</feature>
<dbReference type="GO" id="GO:0003677">
    <property type="term" value="F:DNA binding"/>
    <property type="evidence" value="ECO:0007669"/>
    <property type="project" value="InterPro"/>
</dbReference>
<feature type="compositionally biased region" description="Polar residues" evidence="1">
    <location>
        <begin position="85"/>
        <end position="99"/>
    </location>
</feature>
<keyword evidence="4" id="KW-1185">Reference proteome</keyword>
<evidence type="ECO:0000256" key="1">
    <source>
        <dbReference type="SAM" id="MobiDB-lite"/>
    </source>
</evidence>
<sequence>MIGLVLYTRLLLFYPASFFGVAVYYVSNTHPQFMYVNMRMDRFATIDIDSWTYETRPQSDLARSYSSGGQPPSIGDVRQMVVSEPSGSNQMSSDGQPPSVNDICRREPSQSEPSCTRYEYEGSDAHEVQQPGIWETGVEKKHNINPELWRACAGPLVNLPAAGTHVVYFPQGHSEQVSVSFSLS</sequence>
<proteinExistence type="predicted"/>
<feature type="transmembrane region" description="Helical" evidence="2">
    <location>
        <begin position="6"/>
        <end position="26"/>
    </location>
</feature>
<dbReference type="Proteomes" id="UP001157418">
    <property type="component" value="Unassembled WGS sequence"/>
</dbReference>
<dbReference type="GO" id="GO:0009725">
    <property type="term" value="P:response to hormone"/>
    <property type="evidence" value="ECO:0007669"/>
    <property type="project" value="InterPro"/>
</dbReference>